<dbReference type="GO" id="GO:0003824">
    <property type="term" value="F:catalytic activity"/>
    <property type="evidence" value="ECO:0007669"/>
    <property type="project" value="InterPro"/>
</dbReference>
<dbReference type="PROSITE" id="PS50263">
    <property type="entry name" value="CN_HYDROLASE"/>
    <property type="match status" value="1"/>
</dbReference>
<dbReference type="InterPro" id="IPR003010">
    <property type="entry name" value="C-N_Hydrolase"/>
</dbReference>
<dbReference type="Pfam" id="PF00795">
    <property type="entry name" value="CN_hydrolase"/>
    <property type="match status" value="1"/>
</dbReference>
<feature type="domain" description="CN hydrolase" evidence="2">
    <location>
        <begin position="8"/>
        <end position="280"/>
    </location>
</feature>
<dbReference type="SUPFAM" id="SSF56317">
    <property type="entry name" value="Carbon-nitrogen hydrolase"/>
    <property type="match status" value="1"/>
</dbReference>
<dbReference type="RefSeq" id="WP_058183406.1">
    <property type="nucleotide sequence ID" value="NZ_LMTZ01000039.1"/>
</dbReference>
<dbReference type="PANTHER" id="PTHR46044:SF1">
    <property type="entry name" value="CN HYDROLASE DOMAIN-CONTAINING PROTEIN"/>
    <property type="match status" value="1"/>
</dbReference>
<evidence type="ECO:0000313" key="3">
    <source>
        <dbReference type="EMBL" id="KST68985.1"/>
    </source>
</evidence>
<dbReference type="AlphaFoldDB" id="A0A0V7ZWQ4"/>
<comment type="caution">
    <text evidence="3">The sequence shown here is derived from an EMBL/GenBank/DDBJ whole genome shotgun (WGS) entry which is preliminary data.</text>
</comment>
<dbReference type="InterPro" id="IPR044149">
    <property type="entry name" value="Nitrilases_CHs"/>
</dbReference>
<name>A0A0V7ZWQ4_9CYAN</name>
<protein>
    <recommendedName>
        <fullName evidence="2">CN hydrolase domain-containing protein</fullName>
    </recommendedName>
</protein>
<dbReference type="InterPro" id="IPR036526">
    <property type="entry name" value="C-N_Hydrolase_sf"/>
</dbReference>
<evidence type="ECO:0000313" key="4">
    <source>
        <dbReference type="Proteomes" id="UP000053372"/>
    </source>
</evidence>
<comment type="similarity">
    <text evidence="1">Belongs to the carbon-nitrogen hydrolase superfamily. Nitrilase family.</text>
</comment>
<dbReference type="EMBL" id="LMTZ01000039">
    <property type="protein sequence ID" value="KST68985.1"/>
    <property type="molecule type" value="Genomic_DNA"/>
</dbReference>
<sequence>MGDIFPTVKVAAVQAASVLYNREQTLEKAVSLIEEAAEQGAELAAFPESFLPGYPYHIWLGAPEWYHDLFKEWFLNGVEIPSKTTDVLCDVARANSIAVVMGLNERDGNTCYNTLLFINQQGKLLGKHRKIMPTHAERTCWGLGDGTNLQVFDFGRFQVSGLICWEHTMDLTRHALIAQKPQIHVASWFGGSAAWYPKTEKFNLSSQLASRYHALVGECFVLDVHGTLDKSGYEKLSQTDYQKEFLREGGGCSAIIAPGGEYLVKPLEEREGILYAELDLNAIADMAHWHDATGHYARPDLLHLQVNNQEYQVTNLVESKSSNEFSADLLGFKDAILAELFADIKELSTNLASLQSSLSSKSS</sequence>
<dbReference type="CDD" id="cd07564">
    <property type="entry name" value="nitrilases_CHs"/>
    <property type="match status" value="1"/>
</dbReference>
<dbReference type="Gene3D" id="3.60.110.10">
    <property type="entry name" value="Carbon-nitrogen hydrolase"/>
    <property type="match status" value="1"/>
</dbReference>
<reference evidence="3 4" key="1">
    <citation type="journal article" date="2015" name="Genome Announc.">
        <title>Draft Genome of the Euendolithic (true boring) Cyanobacterium Mastigocoleus testarum strain BC008.</title>
        <authorList>
            <person name="Guida B.S."/>
            <person name="Garcia-Pichel F."/>
        </authorList>
    </citation>
    <scope>NUCLEOTIDE SEQUENCE [LARGE SCALE GENOMIC DNA]</scope>
    <source>
        <strain evidence="3 4">BC008</strain>
    </source>
</reference>
<accession>A0A0V7ZWQ4</accession>
<dbReference type="Proteomes" id="UP000053372">
    <property type="component" value="Unassembled WGS sequence"/>
</dbReference>
<proteinExistence type="inferred from homology"/>
<evidence type="ECO:0000256" key="1">
    <source>
        <dbReference type="ARBA" id="ARBA00008129"/>
    </source>
</evidence>
<organism evidence="3 4">
    <name type="scientific">Mastigocoleus testarum BC008</name>
    <dbReference type="NCBI Taxonomy" id="371196"/>
    <lineage>
        <taxon>Bacteria</taxon>
        <taxon>Bacillati</taxon>
        <taxon>Cyanobacteriota</taxon>
        <taxon>Cyanophyceae</taxon>
        <taxon>Nostocales</taxon>
        <taxon>Hapalosiphonaceae</taxon>
        <taxon>Mastigocoleus</taxon>
    </lineage>
</organism>
<gene>
    <name evidence="3" type="ORF">BC008_02660</name>
</gene>
<keyword evidence="4" id="KW-1185">Reference proteome</keyword>
<evidence type="ECO:0000259" key="2">
    <source>
        <dbReference type="PROSITE" id="PS50263"/>
    </source>
</evidence>
<dbReference type="PANTHER" id="PTHR46044">
    <property type="entry name" value="NITRILASE"/>
    <property type="match status" value="1"/>
</dbReference>